<accession>A0ABT9SXG3</accession>
<comment type="caution">
    <text evidence="1">The sequence shown here is derived from an EMBL/GenBank/DDBJ whole genome shotgun (WGS) entry which is preliminary data.</text>
</comment>
<dbReference type="Proteomes" id="UP001237737">
    <property type="component" value="Unassembled WGS sequence"/>
</dbReference>
<evidence type="ECO:0000313" key="2">
    <source>
        <dbReference type="Proteomes" id="UP001237737"/>
    </source>
</evidence>
<name>A0ABT9SXG3_9GAMM</name>
<proteinExistence type="predicted"/>
<protein>
    <recommendedName>
        <fullName evidence="3">50S ribosomal protein L29</fullName>
    </recommendedName>
</protein>
<keyword evidence="2" id="KW-1185">Reference proteome</keyword>
<evidence type="ECO:0008006" key="3">
    <source>
        <dbReference type="Google" id="ProtNLM"/>
    </source>
</evidence>
<organism evidence="1 2">
    <name type="scientific">Luteibacter jiangsuensis</name>
    <dbReference type="NCBI Taxonomy" id="637577"/>
    <lineage>
        <taxon>Bacteria</taxon>
        <taxon>Pseudomonadati</taxon>
        <taxon>Pseudomonadota</taxon>
        <taxon>Gammaproteobacteria</taxon>
        <taxon>Lysobacterales</taxon>
        <taxon>Rhodanobacteraceae</taxon>
        <taxon>Luteibacter</taxon>
    </lineage>
</organism>
<evidence type="ECO:0000313" key="1">
    <source>
        <dbReference type="EMBL" id="MDQ0009692.1"/>
    </source>
</evidence>
<gene>
    <name evidence="1" type="ORF">J2T07_001869</name>
</gene>
<dbReference type="EMBL" id="JAUSSK010000002">
    <property type="protein sequence ID" value="MDQ0009692.1"/>
    <property type="molecule type" value="Genomic_DNA"/>
</dbReference>
<reference evidence="1 2" key="1">
    <citation type="submission" date="2023-07" db="EMBL/GenBank/DDBJ databases">
        <title>Sorghum-associated microbial communities from plants grown in Nebraska, USA.</title>
        <authorList>
            <person name="Schachtman D."/>
        </authorList>
    </citation>
    <scope>NUCLEOTIDE SEQUENCE [LARGE SCALE GENOMIC DNA]</scope>
    <source>
        <strain evidence="1 2">CC60</strain>
    </source>
</reference>
<sequence length="63" mass="7169">MEVPDARRLKDLESESARLKGLVAEQFLAIEGMKEIIKKKMIPAARRHAVDVLIRRGLSQREA</sequence>